<evidence type="ECO:0000313" key="2">
    <source>
        <dbReference type="EMBL" id="MBD0421983.1"/>
    </source>
</evidence>
<evidence type="ECO:0008006" key="4">
    <source>
        <dbReference type="Google" id="ProtNLM"/>
    </source>
</evidence>
<dbReference type="AlphaFoldDB" id="A0A926L8F2"/>
<dbReference type="RefSeq" id="WP_188182919.1">
    <property type="nucleotide sequence ID" value="NZ_JACVQF010000200.1"/>
</dbReference>
<dbReference type="EMBL" id="JACVQF010000200">
    <property type="protein sequence ID" value="MBD0421983.1"/>
    <property type="molecule type" value="Genomic_DNA"/>
</dbReference>
<reference evidence="2" key="1">
    <citation type="submission" date="2020-09" db="EMBL/GenBank/DDBJ databases">
        <title>Streptomyces grisecoloratus sp. nov., isolated from cotton soil.</title>
        <authorList>
            <person name="Xing L."/>
        </authorList>
    </citation>
    <scope>NUCLEOTIDE SEQUENCE</scope>
    <source>
        <strain evidence="2">TRM S81-3</strain>
    </source>
</reference>
<comment type="caution">
    <text evidence="2">The sequence shown here is derived from an EMBL/GenBank/DDBJ whole genome shotgun (WGS) entry which is preliminary data.</text>
</comment>
<organism evidence="2 3">
    <name type="scientific">Streptomyces griseicoloratus</name>
    <dbReference type="NCBI Taxonomy" id="2752516"/>
    <lineage>
        <taxon>Bacteria</taxon>
        <taxon>Bacillati</taxon>
        <taxon>Actinomycetota</taxon>
        <taxon>Actinomycetes</taxon>
        <taxon>Kitasatosporales</taxon>
        <taxon>Streptomycetaceae</taxon>
        <taxon>Streptomyces</taxon>
    </lineage>
</organism>
<keyword evidence="1" id="KW-0732">Signal</keyword>
<keyword evidence="3" id="KW-1185">Reference proteome</keyword>
<protein>
    <recommendedName>
        <fullName evidence="4">Secreted protein</fullName>
    </recommendedName>
</protein>
<proteinExistence type="predicted"/>
<evidence type="ECO:0000256" key="1">
    <source>
        <dbReference type="SAM" id="SignalP"/>
    </source>
</evidence>
<dbReference type="Proteomes" id="UP000621210">
    <property type="component" value="Unassembled WGS sequence"/>
</dbReference>
<feature type="signal peptide" evidence="1">
    <location>
        <begin position="1"/>
        <end position="27"/>
    </location>
</feature>
<name>A0A926L8F2_9ACTN</name>
<reference evidence="2" key="2">
    <citation type="submission" date="2020-09" db="EMBL/GenBank/DDBJ databases">
        <authorList>
            <person name="Luo X."/>
        </authorList>
    </citation>
    <scope>NUCLEOTIDE SEQUENCE</scope>
    <source>
        <strain evidence="2">TRM S81-3</strain>
    </source>
</reference>
<sequence>MGTHPMRTAVTLCAAAALALPLGTATAAPSAERTGHGHGRNPVLVDCLWKPEVRPGAFLLACGDGNSRLESLRWSHWNSKSAVARGINWLNDCKPDCASGTFRSYAVIIRLDQPRTWEKDPDLKQFTRMSLTYTDGRPEGYARTETYDLWG</sequence>
<accession>A0A926L8F2</accession>
<gene>
    <name evidence="2" type="ORF">H0H10_22990</name>
</gene>
<feature type="chain" id="PRO_5038031737" description="Secreted protein" evidence="1">
    <location>
        <begin position="28"/>
        <end position="151"/>
    </location>
</feature>
<evidence type="ECO:0000313" key="3">
    <source>
        <dbReference type="Proteomes" id="UP000621210"/>
    </source>
</evidence>